<dbReference type="SUPFAM" id="SSF53474">
    <property type="entry name" value="alpha/beta-Hydrolases"/>
    <property type="match status" value="1"/>
</dbReference>
<dbReference type="Proteomes" id="UP001589798">
    <property type="component" value="Unassembled WGS sequence"/>
</dbReference>
<dbReference type="RefSeq" id="WP_379486370.1">
    <property type="nucleotide sequence ID" value="NZ_JBHLWK010000008.1"/>
</dbReference>
<evidence type="ECO:0000313" key="2">
    <source>
        <dbReference type="Proteomes" id="UP001589798"/>
    </source>
</evidence>
<evidence type="ECO:0000313" key="1">
    <source>
        <dbReference type="EMBL" id="MFC0203601.1"/>
    </source>
</evidence>
<accession>A0ABV6CWB3</accession>
<keyword evidence="2" id="KW-1185">Reference proteome</keyword>
<organism evidence="1 2">
    <name type="scientific">Novosphingobium soli</name>
    <dbReference type="NCBI Taxonomy" id="574956"/>
    <lineage>
        <taxon>Bacteria</taxon>
        <taxon>Pseudomonadati</taxon>
        <taxon>Pseudomonadota</taxon>
        <taxon>Alphaproteobacteria</taxon>
        <taxon>Sphingomonadales</taxon>
        <taxon>Sphingomonadaceae</taxon>
        <taxon>Novosphingobium</taxon>
    </lineage>
</organism>
<sequence>MPARGRTRRIGAGPRGLAALLAPILPPILPLALLFVLPLAPAGAQPAPGGETEAAPDYTRADAWAVRETAPSPREADVFYIHPTTFASQAWNQPMADAQTRAWTRASVADRQLSAFAACCRRFMPFYRQASTRAFVARDGRGAQAYDLAYQDVRRAFRAWLAAQRAEDRGRPFILAGHSQGALLGLRLLKEEIAGTPLAGRLVAAYLPGIGIPAGALPTDVPPCLTPAQTRCLVSWNGFTAAADTAEWTRRSVADYGVPGHDPAIVCTNPITFDAARPFAAAAEGKGMLPVAQKAAAQKDAAPAAMVAHPAAARCQDGVLQVEPAPGVAAPPLPNGSLHMHDIALFWGDISANAALRVRSWRREHR</sequence>
<name>A0ABV6CWB3_9SPHN</name>
<dbReference type="InterPro" id="IPR029058">
    <property type="entry name" value="AB_hydrolase_fold"/>
</dbReference>
<reference evidence="1 2" key="1">
    <citation type="submission" date="2024-09" db="EMBL/GenBank/DDBJ databases">
        <authorList>
            <person name="Sun Q."/>
            <person name="Mori K."/>
        </authorList>
    </citation>
    <scope>NUCLEOTIDE SEQUENCE [LARGE SCALE GENOMIC DNA]</scope>
    <source>
        <strain evidence="1 2">CCM 7706</strain>
    </source>
</reference>
<protein>
    <submittedName>
        <fullName evidence="1">DUF3089 domain-containing protein</fullName>
    </submittedName>
</protein>
<proteinExistence type="predicted"/>
<dbReference type="InterPro" id="IPR021440">
    <property type="entry name" value="DUF3089"/>
</dbReference>
<gene>
    <name evidence="1" type="ORF">ACFFJC_04860</name>
</gene>
<dbReference type="Pfam" id="PF11288">
    <property type="entry name" value="DUF3089"/>
    <property type="match status" value="1"/>
</dbReference>
<comment type="caution">
    <text evidence="1">The sequence shown here is derived from an EMBL/GenBank/DDBJ whole genome shotgun (WGS) entry which is preliminary data.</text>
</comment>
<dbReference type="EMBL" id="JBHLWK010000008">
    <property type="protein sequence ID" value="MFC0203601.1"/>
    <property type="molecule type" value="Genomic_DNA"/>
</dbReference>